<feature type="transmembrane region" description="Helical" evidence="1">
    <location>
        <begin position="30"/>
        <end position="46"/>
    </location>
</feature>
<evidence type="ECO:0000313" key="2">
    <source>
        <dbReference type="EMBL" id="MBE8716150.1"/>
    </source>
</evidence>
<reference evidence="2" key="1">
    <citation type="submission" date="2018-07" db="EMBL/GenBank/DDBJ databases">
        <title>Genome assembly of strain Ka43.</title>
        <authorList>
            <person name="Kukolya J."/>
            <person name="Nagy I."/>
            <person name="Horvath B."/>
            <person name="Toth A."/>
        </authorList>
    </citation>
    <scope>NUCLEOTIDE SEQUENCE</scope>
    <source>
        <strain evidence="2">KB43</strain>
    </source>
</reference>
<dbReference type="RefSeq" id="WP_193907014.1">
    <property type="nucleotide sequence ID" value="NZ_PRDL01000001.1"/>
</dbReference>
<dbReference type="Proteomes" id="UP000652567">
    <property type="component" value="Unassembled WGS sequence"/>
</dbReference>
<keyword evidence="1" id="KW-1133">Transmembrane helix</keyword>
<dbReference type="AlphaFoldDB" id="A0A928V2T9"/>
<protein>
    <submittedName>
        <fullName evidence="2">Uncharacterized protein</fullName>
    </submittedName>
</protein>
<evidence type="ECO:0000256" key="1">
    <source>
        <dbReference type="SAM" id="Phobius"/>
    </source>
</evidence>
<accession>A0A928V2T9</accession>
<dbReference type="EMBL" id="PRDL01000001">
    <property type="protein sequence ID" value="MBE8716150.1"/>
    <property type="molecule type" value="Genomic_DNA"/>
</dbReference>
<organism evidence="2 3">
    <name type="scientific">Cellvibrio polysaccharolyticus</name>
    <dbReference type="NCBI Taxonomy" id="2082724"/>
    <lineage>
        <taxon>Bacteria</taxon>
        <taxon>Pseudomonadati</taxon>
        <taxon>Pseudomonadota</taxon>
        <taxon>Gammaproteobacteria</taxon>
        <taxon>Cellvibrionales</taxon>
        <taxon>Cellvibrionaceae</taxon>
        <taxon>Cellvibrio</taxon>
    </lineage>
</organism>
<keyword evidence="1" id="KW-0812">Transmembrane</keyword>
<evidence type="ECO:0000313" key="3">
    <source>
        <dbReference type="Proteomes" id="UP000652567"/>
    </source>
</evidence>
<comment type="caution">
    <text evidence="2">The sequence shown here is derived from an EMBL/GenBank/DDBJ whole genome shotgun (WGS) entry which is preliminary data.</text>
</comment>
<sequence length="113" mass="12787">MAGWVRFLEIFLLLILTVSLTGFLSFVNLYGFFLALVTAAIIYGVYRRQRWGYFSAAAWGLACYQLAKQGYEFAEVKRQVMVSGILVIIIAIILHEKIARKSPEHPNSNSDNP</sequence>
<feature type="transmembrane region" description="Helical" evidence="1">
    <location>
        <begin position="7"/>
        <end position="24"/>
    </location>
</feature>
<gene>
    <name evidence="2" type="ORF">C4F51_03005</name>
</gene>
<proteinExistence type="predicted"/>
<feature type="transmembrane region" description="Helical" evidence="1">
    <location>
        <begin position="79"/>
        <end position="95"/>
    </location>
</feature>
<keyword evidence="3" id="KW-1185">Reference proteome</keyword>
<name>A0A928V2T9_9GAMM</name>
<keyword evidence="1" id="KW-0472">Membrane</keyword>